<dbReference type="AlphaFoldDB" id="A0A919D8L5"/>
<feature type="domain" description="Histidine kinase/HSP90-like ATPase" evidence="1">
    <location>
        <begin position="95"/>
        <end position="197"/>
    </location>
</feature>
<evidence type="ECO:0000313" key="4">
    <source>
        <dbReference type="Proteomes" id="UP000636453"/>
    </source>
</evidence>
<dbReference type="EMBL" id="BNCF01000002">
    <property type="protein sequence ID" value="GHE27538.1"/>
    <property type="molecule type" value="Genomic_DNA"/>
</dbReference>
<dbReference type="Proteomes" id="UP000636453">
    <property type="component" value="Unassembled WGS sequence"/>
</dbReference>
<reference evidence="3" key="1">
    <citation type="journal article" date="2014" name="Int. J. Syst. Evol. Microbiol.">
        <title>Complete genome sequence of Corynebacterium casei LMG S-19264T (=DSM 44701T), isolated from a smear-ripened cheese.</title>
        <authorList>
            <consortium name="US DOE Joint Genome Institute (JGI-PGF)"/>
            <person name="Walter F."/>
            <person name="Albersmeier A."/>
            <person name="Kalinowski J."/>
            <person name="Ruckert C."/>
        </authorList>
    </citation>
    <scope>NUCLEOTIDE SEQUENCE</scope>
    <source>
        <strain evidence="3">KCTC 32020</strain>
    </source>
</reference>
<evidence type="ECO:0000313" key="3">
    <source>
        <dbReference type="EMBL" id="GHE27538.1"/>
    </source>
</evidence>
<evidence type="ECO:0000259" key="1">
    <source>
        <dbReference type="Pfam" id="PF13581"/>
    </source>
</evidence>
<gene>
    <name evidence="3" type="ORF">GCM10007167_06230</name>
</gene>
<dbReference type="GO" id="GO:0003677">
    <property type="term" value="F:DNA binding"/>
    <property type="evidence" value="ECO:0007669"/>
    <property type="project" value="InterPro"/>
</dbReference>
<comment type="caution">
    <text evidence="3">The sequence shown here is derived from an EMBL/GenBank/DDBJ whole genome shotgun (WGS) entry which is preliminary data.</text>
</comment>
<feature type="domain" description="DUF4325" evidence="2">
    <location>
        <begin position="276"/>
        <end position="331"/>
    </location>
</feature>
<dbReference type="Gene3D" id="3.30.565.10">
    <property type="entry name" value="Histidine kinase-like ATPase, C-terminal domain"/>
    <property type="match status" value="1"/>
</dbReference>
<dbReference type="Pfam" id="PF14213">
    <property type="entry name" value="DUF4325"/>
    <property type="match status" value="1"/>
</dbReference>
<dbReference type="InterPro" id="IPR003594">
    <property type="entry name" value="HATPase_dom"/>
</dbReference>
<accession>A0A919D8L5</accession>
<dbReference type="RefSeq" id="WP_146472063.1">
    <property type="nucleotide sequence ID" value="NZ_BNCF01000002.1"/>
</dbReference>
<organism evidence="3 4">
    <name type="scientific">Vulcaniibacterium thermophilum</name>
    <dbReference type="NCBI Taxonomy" id="1169913"/>
    <lineage>
        <taxon>Bacteria</taxon>
        <taxon>Pseudomonadati</taxon>
        <taxon>Pseudomonadota</taxon>
        <taxon>Gammaproteobacteria</taxon>
        <taxon>Lysobacterales</taxon>
        <taxon>Lysobacteraceae</taxon>
        <taxon>Vulcaniibacterium</taxon>
    </lineage>
</organism>
<dbReference type="InterPro" id="IPR036890">
    <property type="entry name" value="HATPase_C_sf"/>
</dbReference>
<name>A0A919D8L5_9GAMM</name>
<dbReference type="InterPro" id="IPR036388">
    <property type="entry name" value="WH-like_DNA-bd_sf"/>
</dbReference>
<reference evidence="3" key="2">
    <citation type="submission" date="2020-09" db="EMBL/GenBank/DDBJ databases">
        <authorList>
            <person name="Sun Q."/>
            <person name="Kim S."/>
        </authorList>
    </citation>
    <scope>NUCLEOTIDE SEQUENCE</scope>
    <source>
        <strain evidence="3">KCTC 32020</strain>
    </source>
</reference>
<protein>
    <submittedName>
        <fullName evidence="3">ATPase</fullName>
    </submittedName>
</protein>
<evidence type="ECO:0000259" key="2">
    <source>
        <dbReference type="Pfam" id="PF14213"/>
    </source>
</evidence>
<dbReference type="Gene3D" id="1.10.10.10">
    <property type="entry name" value="Winged helix-like DNA-binding domain superfamily/Winged helix DNA-binding domain"/>
    <property type="match status" value="1"/>
</dbReference>
<dbReference type="Pfam" id="PF13581">
    <property type="entry name" value="HATPase_c_2"/>
    <property type="match status" value="1"/>
</dbReference>
<keyword evidence="4" id="KW-1185">Reference proteome</keyword>
<proteinExistence type="predicted"/>
<dbReference type="InterPro" id="IPR025474">
    <property type="entry name" value="DUF4325"/>
</dbReference>
<dbReference type="OrthoDB" id="1778336at2"/>
<dbReference type="GO" id="GO:0006355">
    <property type="term" value="P:regulation of DNA-templated transcription"/>
    <property type="evidence" value="ECO:0007669"/>
    <property type="project" value="InterPro"/>
</dbReference>
<dbReference type="SUPFAM" id="SSF55874">
    <property type="entry name" value="ATPase domain of HSP90 chaperone/DNA topoisomerase II/histidine kinase"/>
    <property type="match status" value="1"/>
</dbReference>
<sequence length="351" mass="39130">MARRDRSPEIDAALLSAVGTHPRDLVHATARALGLSRTAVASRVRALVEQGYLTRVGTTRPVYSPGPNRRRVFTYRRAGLAEDLVWARDAMPLLTGLPANVLDIAHHGMTEMVNNAIDHSEGETVQVLVDRTASKLSLVVADDGVGIFRKITRALSLPDERLALLELSKGKLTTDPRRHSGEGIFFTSRMFDRFQIASGELLFDHDASAEDDMLFDHDAPRTGTTVFMEIRPDSARTVTEVFQAFSSGPDDYAFARTVVPVRLARIGDENLVSRSQAKRLLQRVDRFRTVVLDFEGVERIGQAFADEVFRVFANEHPAIELIPIHASPEVQQMIRRAEVLRDENSEQLPLL</sequence>